<evidence type="ECO:0000313" key="1">
    <source>
        <dbReference type="EMBL" id="PON76972.1"/>
    </source>
</evidence>
<organism evidence="1 2">
    <name type="scientific">Trema orientale</name>
    <name type="common">Charcoal tree</name>
    <name type="synonym">Celtis orientalis</name>
    <dbReference type="NCBI Taxonomy" id="63057"/>
    <lineage>
        <taxon>Eukaryota</taxon>
        <taxon>Viridiplantae</taxon>
        <taxon>Streptophyta</taxon>
        <taxon>Embryophyta</taxon>
        <taxon>Tracheophyta</taxon>
        <taxon>Spermatophyta</taxon>
        <taxon>Magnoliopsida</taxon>
        <taxon>eudicotyledons</taxon>
        <taxon>Gunneridae</taxon>
        <taxon>Pentapetalae</taxon>
        <taxon>rosids</taxon>
        <taxon>fabids</taxon>
        <taxon>Rosales</taxon>
        <taxon>Cannabaceae</taxon>
        <taxon>Trema</taxon>
    </lineage>
</organism>
<evidence type="ECO:0008006" key="3">
    <source>
        <dbReference type="Google" id="ProtNLM"/>
    </source>
</evidence>
<dbReference type="EMBL" id="JXTC01000248">
    <property type="protein sequence ID" value="PON76972.1"/>
    <property type="molecule type" value="Genomic_DNA"/>
</dbReference>
<dbReference type="AlphaFoldDB" id="A0A2P5DUJ4"/>
<sequence length="466" mass="52879">MGVGNWFSTKVSLSLTFGFSFVSHVSHFSLVKAVTNEEATINQRKKEGNHKFCSNIILCMFFAYLFAKEEENRQYYRRGECSRSSRLSQVLCFEEVRKASPIVYAKLTDEEKTNYGDVVEVSGDPKREVRHGEGDLQPETDVMKERELHSRCSFDRLHKIYEFLTLEQKEAVRRAGFGSFLCRNIPYVSTSLIMWLVENIDPSRCTLTLNGKKYKLSGSSFENVMGIKDGGESSEASQDADDLFIARFALVAIGLVLCPPSGVHLSSSYLYAVSDTNNLGRKNWTSHTVHHLMESIRRYKVNHAKNLSGRTLYRQEGGLVDKTIPPIDFWDYQKCSRIMKWIRSVSEFTSLEVKLLNPGKEEPPLCPLEDAKKQKHLPMNYLKKHDEVASLRSLVVGFPEPVGQRNEKEAEKTKNALIVEVKRLVESVISHGFVRTKEDDNVMNVDEGENIVETSVGKIHKSSGAT</sequence>
<gene>
    <name evidence="1" type="ORF">TorRG33x02_241570</name>
</gene>
<dbReference type="OrthoDB" id="1166705at2759"/>
<comment type="caution">
    <text evidence="1">The sequence shown here is derived from an EMBL/GenBank/DDBJ whole genome shotgun (WGS) entry which is preliminary data.</text>
</comment>
<dbReference type="PANTHER" id="PTHR34835">
    <property type="entry name" value="OS07G0283600 PROTEIN-RELATED"/>
    <property type="match status" value="1"/>
</dbReference>
<accession>A0A2P5DUJ4</accession>
<evidence type="ECO:0000313" key="2">
    <source>
        <dbReference type="Proteomes" id="UP000237000"/>
    </source>
</evidence>
<dbReference type="Proteomes" id="UP000237000">
    <property type="component" value="Unassembled WGS sequence"/>
</dbReference>
<dbReference type="PANTHER" id="PTHR34835:SF34">
    <property type="entry name" value="OS08G0555500 PROTEIN"/>
    <property type="match status" value="1"/>
</dbReference>
<name>A0A2P5DUJ4_TREOI</name>
<dbReference type="InParanoid" id="A0A2P5DUJ4"/>
<keyword evidence="2" id="KW-1185">Reference proteome</keyword>
<reference evidence="2" key="1">
    <citation type="submission" date="2016-06" db="EMBL/GenBank/DDBJ databases">
        <title>Parallel loss of symbiosis genes in relatives of nitrogen-fixing non-legume Parasponia.</title>
        <authorList>
            <person name="Van Velzen R."/>
            <person name="Holmer R."/>
            <person name="Bu F."/>
            <person name="Rutten L."/>
            <person name="Van Zeijl A."/>
            <person name="Liu W."/>
            <person name="Santuari L."/>
            <person name="Cao Q."/>
            <person name="Sharma T."/>
            <person name="Shen D."/>
            <person name="Roswanjaya Y."/>
            <person name="Wardhani T."/>
            <person name="Kalhor M.S."/>
            <person name="Jansen J."/>
            <person name="Van den Hoogen J."/>
            <person name="Gungor B."/>
            <person name="Hartog M."/>
            <person name="Hontelez J."/>
            <person name="Verver J."/>
            <person name="Yang W.-C."/>
            <person name="Schijlen E."/>
            <person name="Repin R."/>
            <person name="Schilthuizen M."/>
            <person name="Schranz E."/>
            <person name="Heidstra R."/>
            <person name="Miyata K."/>
            <person name="Fedorova E."/>
            <person name="Kohlen W."/>
            <person name="Bisseling T."/>
            <person name="Smit S."/>
            <person name="Geurts R."/>
        </authorList>
    </citation>
    <scope>NUCLEOTIDE SEQUENCE [LARGE SCALE GENOMIC DNA]</scope>
    <source>
        <strain evidence="2">cv. RG33-2</strain>
    </source>
</reference>
<proteinExistence type="predicted"/>
<protein>
    <recommendedName>
        <fullName evidence="3">Ulp1 protease family, C-terminal catalytic domain containing protein</fullName>
    </recommendedName>
</protein>